<dbReference type="VEuPathDB" id="MicrosporidiaDB:EHP00_897"/>
<dbReference type="OrthoDB" id="1734229at2759"/>
<feature type="transmembrane region" description="Helical" evidence="2">
    <location>
        <begin position="12"/>
        <end position="33"/>
    </location>
</feature>
<dbReference type="PROSITE" id="PS50076">
    <property type="entry name" value="DNAJ_2"/>
    <property type="match status" value="1"/>
</dbReference>
<gene>
    <name evidence="4" type="primary">SEC63</name>
    <name evidence="4" type="ORF">EHP00_897</name>
</gene>
<evidence type="ECO:0000313" key="5">
    <source>
        <dbReference type="Proteomes" id="UP000192758"/>
    </source>
</evidence>
<feature type="coiled-coil region" evidence="1">
    <location>
        <begin position="112"/>
        <end position="141"/>
    </location>
</feature>
<keyword evidence="2" id="KW-0812">Transmembrane</keyword>
<proteinExistence type="predicted"/>
<dbReference type="InterPro" id="IPR036869">
    <property type="entry name" value="J_dom_sf"/>
</dbReference>
<dbReference type="Proteomes" id="UP000192758">
    <property type="component" value="Unassembled WGS sequence"/>
</dbReference>
<dbReference type="InterPro" id="IPR001623">
    <property type="entry name" value="DnaJ_domain"/>
</dbReference>
<dbReference type="EMBL" id="MNPJ01000021">
    <property type="protein sequence ID" value="OQS54225.1"/>
    <property type="molecule type" value="Genomic_DNA"/>
</dbReference>
<dbReference type="PANTHER" id="PTHR24075">
    <property type="entry name" value="SEC63 DOMAIN-CONTAINING"/>
    <property type="match status" value="1"/>
</dbReference>
<organism evidence="4 5">
    <name type="scientific">Ecytonucleospora hepatopenaei</name>
    <dbReference type="NCBI Taxonomy" id="646526"/>
    <lineage>
        <taxon>Eukaryota</taxon>
        <taxon>Fungi</taxon>
        <taxon>Fungi incertae sedis</taxon>
        <taxon>Microsporidia</taxon>
        <taxon>Enterocytozoonidae</taxon>
        <taxon>Ecytonucleospora</taxon>
    </lineage>
</organism>
<evidence type="ECO:0000313" key="4">
    <source>
        <dbReference type="EMBL" id="OQS54225.1"/>
    </source>
</evidence>
<evidence type="ECO:0000256" key="2">
    <source>
        <dbReference type="SAM" id="Phobius"/>
    </source>
</evidence>
<comment type="caution">
    <text evidence="4">The sequence shown here is derived from an EMBL/GenBank/DDBJ whole genome shotgun (WGS) entry which is preliminary data.</text>
</comment>
<sequence length="527" mass="61641">MFEHKYDESGLTVSYVGLTICFLMLFYVIHLFLKKTREFSCNCTKCIENKRNSNKWKIPKIFFISLLVALMAILIRNIYTLKIKDNLQAYNPYVVLGIDEFTDPKKIKKTYKKLIKKVMRRAKKEKDKKEAENTLLEINKAYDHVKNPENYRKFISAQIKTELFVAIPQFVLKFANTSFIMYMALLAVVLPIIFYFFVIKKRKTTNKGLFYETTESFYEAAPKIHTDNKTYLFFELLVFISQTPDLKKHVYKNDLVAFQDFFMEILEKQYGVDLNGVSYVKENSFLHIIDVLCRTEKGNVRDIRFLQDKIAKILESYIKIAKNQNVFIVKMLIDLERMFIQCVPHYNWELMQVLSCKMSNEILEELKNKKLKDSLENLSFLSKEDILNAEKLRQKLPVIKIENLRAFSIDTEQANAGTNGNLEKIDIENGKIFKVDRNVNSYLSFKPKMICNENMVHAPFYFKNLPFLCTVLIKVNGNISKILKISNENEIKYSLPAKTGTVNLEVKVLPCGYLGLDVQEAIKVRYV</sequence>
<dbReference type="GO" id="GO:0008320">
    <property type="term" value="F:protein transmembrane transporter activity"/>
    <property type="evidence" value="ECO:0007669"/>
    <property type="project" value="TreeGrafter"/>
</dbReference>
<dbReference type="GO" id="GO:0006620">
    <property type="term" value="P:post-translational protein targeting to endoplasmic reticulum membrane"/>
    <property type="evidence" value="ECO:0007669"/>
    <property type="project" value="TreeGrafter"/>
</dbReference>
<evidence type="ECO:0000256" key="1">
    <source>
        <dbReference type="SAM" id="Coils"/>
    </source>
</evidence>
<dbReference type="SMART" id="SM00271">
    <property type="entry name" value="DnaJ"/>
    <property type="match status" value="1"/>
</dbReference>
<dbReference type="STRING" id="646526.A0A1W0E4P4"/>
<dbReference type="PANTHER" id="PTHR24075:SF0">
    <property type="entry name" value="TRANSLOCATION PROTEIN SEC63 HOMOLOG"/>
    <property type="match status" value="1"/>
</dbReference>
<protein>
    <submittedName>
        <fullName evidence="4">SEC63</fullName>
    </submittedName>
</protein>
<dbReference type="Gene3D" id="1.10.287.110">
    <property type="entry name" value="DnaJ domain"/>
    <property type="match status" value="1"/>
</dbReference>
<feature type="transmembrane region" description="Helical" evidence="2">
    <location>
        <begin position="61"/>
        <end position="79"/>
    </location>
</feature>
<accession>A0A1W0E4P4</accession>
<dbReference type="GO" id="GO:0006614">
    <property type="term" value="P:SRP-dependent cotranslational protein targeting to membrane"/>
    <property type="evidence" value="ECO:0007669"/>
    <property type="project" value="TreeGrafter"/>
</dbReference>
<dbReference type="GO" id="GO:0003723">
    <property type="term" value="F:RNA binding"/>
    <property type="evidence" value="ECO:0007669"/>
    <property type="project" value="TreeGrafter"/>
</dbReference>
<keyword evidence="1" id="KW-0175">Coiled coil</keyword>
<evidence type="ECO:0000259" key="3">
    <source>
        <dbReference type="PROSITE" id="PS50076"/>
    </source>
</evidence>
<keyword evidence="2" id="KW-0472">Membrane</keyword>
<keyword evidence="2" id="KW-1133">Transmembrane helix</keyword>
<reference evidence="4 5" key="1">
    <citation type="journal article" date="2017" name="Environ. Microbiol.">
        <title>Decay of the glycolytic pathway and adaptation to intranuclear parasitism within Enterocytozoonidae microsporidia.</title>
        <authorList>
            <person name="Wiredu Boakye D."/>
            <person name="Jaroenlak P."/>
            <person name="Prachumwat A."/>
            <person name="Williams T.A."/>
            <person name="Bateman K.S."/>
            <person name="Itsathitphaisarn O."/>
            <person name="Sritunyalucksana K."/>
            <person name="Paszkiewicz K.H."/>
            <person name="Moore K.A."/>
            <person name="Stentiford G.D."/>
            <person name="Williams B.A."/>
        </authorList>
    </citation>
    <scope>NUCLEOTIDE SEQUENCE [LARGE SCALE GENOMIC DNA]</scope>
    <source>
        <strain evidence="4 5">TH1</strain>
    </source>
</reference>
<dbReference type="SUPFAM" id="SSF46565">
    <property type="entry name" value="Chaperone J-domain"/>
    <property type="match status" value="1"/>
</dbReference>
<dbReference type="GO" id="GO:0031207">
    <property type="term" value="C:Sec62/Sec63 complex"/>
    <property type="evidence" value="ECO:0007669"/>
    <property type="project" value="TreeGrafter"/>
</dbReference>
<dbReference type="AlphaFoldDB" id="A0A1W0E4P4"/>
<feature type="domain" description="J" evidence="3">
    <location>
        <begin position="91"/>
        <end position="150"/>
    </location>
</feature>
<name>A0A1W0E4P4_9MICR</name>
<feature type="transmembrane region" description="Helical" evidence="2">
    <location>
        <begin position="179"/>
        <end position="198"/>
    </location>
</feature>
<keyword evidence="5" id="KW-1185">Reference proteome</keyword>